<dbReference type="InterPro" id="IPR001128">
    <property type="entry name" value="Cyt_P450"/>
</dbReference>
<name>A0A2V1E904_9PLEO</name>
<keyword evidence="3 6" id="KW-0479">Metal-binding</keyword>
<organism evidence="8 9">
    <name type="scientific">Periconia macrospinosa</name>
    <dbReference type="NCBI Taxonomy" id="97972"/>
    <lineage>
        <taxon>Eukaryota</taxon>
        <taxon>Fungi</taxon>
        <taxon>Dikarya</taxon>
        <taxon>Ascomycota</taxon>
        <taxon>Pezizomycotina</taxon>
        <taxon>Dothideomycetes</taxon>
        <taxon>Pleosporomycetidae</taxon>
        <taxon>Pleosporales</taxon>
        <taxon>Massarineae</taxon>
        <taxon>Periconiaceae</taxon>
        <taxon>Periconia</taxon>
    </lineage>
</organism>
<dbReference type="GO" id="GO:0004497">
    <property type="term" value="F:monooxygenase activity"/>
    <property type="evidence" value="ECO:0007669"/>
    <property type="project" value="UniProtKB-KW"/>
</dbReference>
<dbReference type="Pfam" id="PF00067">
    <property type="entry name" value="p450"/>
    <property type="match status" value="1"/>
</dbReference>
<dbReference type="PRINTS" id="PR00463">
    <property type="entry name" value="EP450I"/>
</dbReference>
<dbReference type="InterPro" id="IPR017972">
    <property type="entry name" value="Cyt_P450_CS"/>
</dbReference>
<protein>
    <submittedName>
        <fullName evidence="8">Cytochrome P450</fullName>
    </submittedName>
</protein>
<sequence>MALVTLLSLCALCTAGLWLVRTLYIGLFSSPLSSIPGPWYSRFTHLVLRFYTLTGRRIHYVHYLHCRYGGIVRIAPDEVAISDLDGFAKIHKIGSGFLKSKFYDTLVGSSGNREPGIFAQRDPHLHAARRRLFAQAFSNSALQRNWSSEIHQKAHTAVARIKADALAGEADILKWWTLMATDVIAHLAFGESFNMLELGKQTPYIDAIQSALLGGVLRSELPWLYNAGRWLPVKTLETLTTADNVVFEHGALAVRNMKDQNHNSKNLFGQMVAAAEDPDKDKPVIKDSSVQLEAGNLIVAGSDTTAVTLTYLVWAVLNDTALQRDIEEEVAGLSSDIGQEELKDAPLLNSVIAEALRLYGAAPGALPRIVPAGGADIGGHFLPQGIVVSTQAYTMHRDPSIFPNPYQFDGRRFLSSELTRSQKTAYSPFGGGSRICIGLHLAWMELRLGAALFFRECRGARISTTMTVEMMDTVNHFLIAPKGHCCNIVLDQ</sequence>
<keyword evidence="5 6" id="KW-0408">Iron</keyword>
<reference evidence="8 9" key="1">
    <citation type="journal article" date="2018" name="Sci. Rep.">
        <title>Comparative genomics provides insights into the lifestyle and reveals functional heterogeneity of dark septate endophytic fungi.</title>
        <authorList>
            <person name="Knapp D.G."/>
            <person name="Nemeth J.B."/>
            <person name="Barry K."/>
            <person name="Hainaut M."/>
            <person name="Henrissat B."/>
            <person name="Johnson J."/>
            <person name="Kuo A."/>
            <person name="Lim J.H.P."/>
            <person name="Lipzen A."/>
            <person name="Nolan M."/>
            <person name="Ohm R.A."/>
            <person name="Tamas L."/>
            <person name="Grigoriev I.V."/>
            <person name="Spatafora J.W."/>
            <person name="Nagy L.G."/>
            <person name="Kovacs G.M."/>
        </authorList>
    </citation>
    <scope>NUCLEOTIDE SEQUENCE [LARGE SCALE GENOMIC DNA]</scope>
    <source>
        <strain evidence="8 9">DSE2036</strain>
    </source>
</reference>
<dbReference type="PROSITE" id="PS00086">
    <property type="entry name" value="CYTOCHROME_P450"/>
    <property type="match status" value="1"/>
</dbReference>
<dbReference type="InterPro" id="IPR036396">
    <property type="entry name" value="Cyt_P450_sf"/>
</dbReference>
<dbReference type="GO" id="GO:0005506">
    <property type="term" value="F:iron ion binding"/>
    <property type="evidence" value="ECO:0007669"/>
    <property type="project" value="InterPro"/>
</dbReference>
<dbReference type="InterPro" id="IPR002401">
    <property type="entry name" value="Cyt_P450_E_grp-I"/>
</dbReference>
<dbReference type="Proteomes" id="UP000244855">
    <property type="component" value="Unassembled WGS sequence"/>
</dbReference>
<dbReference type="CDD" id="cd11059">
    <property type="entry name" value="CYP_fungal"/>
    <property type="match status" value="1"/>
</dbReference>
<keyword evidence="7" id="KW-0503">Monooxygenase</keyword>
<dbReference type="OrthoDB" id="1470350at2759"/>
<keyword evidence="9" id="KW-1185">Reference proteome</keyword>
<evidence type="ECO:0000256" key="2">
    <source>
        <dbReference type="ARBA" id="ARBA00010617"/>
    </source>
</evidence>
<gene>
    <name evidence="8" type="ORF">DM02DRAFT_650471</name>
</gene>
<dbReference type="PRINTS" id="PR00385">
    <property type="entry name" value="P450"/>
</dbReference>
<evidence type="ECO:0000256" key="5">
    <source>
        <dbReference type="ARBA" id="ARBA00023004"/>
    </source>
</evidence>
<dbReference type="EMBL" id="KZ805312">
    <property type="protein sequence ID" value="PVI05800.1"/>
    <property type="molecule type" value="Genomic_DNA"/>
</dbReference>
<dbReference type="AlphaFoldDB" id="A0A2V1E904"/>
<dbReference type="InterPro" id="IPR050121">
    <property type="entry name" value="Cytochrome_P450_monoxygenase"/>
</dbReference>
<dbReference type="Gene3D" id="1.10.630.10">
    <property type="entry name" value="Cytochrome P450"/>
    <property type="match status" value="1"/>
</dbReference>
<evidence type="ECO:0000256" key="1">
    <source>
        <dbReference type="ARBA" id="ARBA00001971"/>
    </source>
</evidence>
<evidence type="ECO:0000256" key="7">
    <source>
        <dbReference type="RuleBase" id="RU000461"/>
    </source>
</evidence>
<dbReference type="PANTHER" id="PTHR24305">
    <property type="entry name" value="CYTOCHROME P450"/>
    <property type="match status" value="1"/>
</dbReference>
<evidence type="ECO:0000313" key="9">
    <source>
        <dbReference type="Proteomes" id="UP000244855"/>
    </source>
</evidence>
<dbReference type="SUPFAM" id="SSF48264">
    <property type="entry name" value="Cytochrome P450"/>
    <property type="match status" value="1"/>
</dbReference>
<dbReference type="PANTHER" id="PTHR24305:SF96">
    <property type="entry name" value="CYTOCHROME P450 MONOOXYGENASE STCB-RELATED"/>
    <property type="match status" value="1"/>
</dbReference>
<feature type="binding site" description="axial binding residue" evidence="6">
    <location>
        <position position="436"/>
    </location>
    <ligand>
        <name>heme</name>
        <dbReference type="ChEBI" id="CHEBI:30413"/>
    </ligand>
    <ligandPart>
        <name>Fe</name>
        <dbReference type="ChEBI" id="CHEBI:18248"/>
    </ligandPart>
</feature>
<proteinExistence type="inferred from homology"/>
<evidence type="ECO:0000256" key="6">
    <source>
        <dbReference type="PIRSR" id="PIRSR602401-1"/>
    </source>
</evidence>
<keyword evidence="4 7" id="KW-0560">Oxidoreductase</keyword>
<accession>A0A2V1E904</accession>
<dbReference type="STRING" id="97972.A0A2V1E904"/>
<keyword evidence="6 7" id="KW-0349">Heme</keyword>
<comment type="similarity">
    <text evidence="2 7">Belongs to the cytochrome P450 family.</text>
</comment>
<evidence type="ECO:0000256" key="4">
    <source>
        <dbReference type="ARBA" id="ARBA00023002"/>
    </source>
</evidence>
<evidence type="ECO:0000313" key="8">
    <source>
        <dbReference type="EMBL" id="PVI05800.1"/>
    </source>
</evidence>
<comment type="cofactor">
    <cofactor evidence="1 6">
        <name>heme</name>
        <dbReference type="ChEBI" id="CHEBI:30413"/>
    </cofactor>
</comment>
<dbReference type="GO" id="GO:0016705">
    <property type="term" value="F:oxidoreductase activity, acting on paired donors, with incorporation or reduction of molecular oxygen"/>
    <property type="evidence" value="ECO:0007669"/>
    <property type="project" value="InterPro"/>
</dbReference>
<evidence type="ECO:0000256" key="3">
    <source>
        <dbReference type="ARBA" id="ARBA00022723"/>
    </source>
</evidence>
<dbReference type="GO" id="GO:0020037">
    <property type="term" value="F:heme binding"/>
    <property type="evidence" value="ECO:0007669"/>
    <property type="project" value="InterPro"/>
</dbReference>